<dbReference type="GO" id="GO:0006654">
    <property type="term" value="P:phosphatidic acid biosynthetic process"/>
    <property type="evidence" value="ECO:0007669"/>
    <property type="project" value="TreeGrafter"/>
</dbReference>
<comment type="pathway">
    <text evidence="1">Lipid metabolism.</text>
</comment>
<comment type="caution">
    <text evidence="10">The sequence shown here is derived from an EMBL/GenBank/DDBJ whole genome shotgun (WGS) entry which is preliminary data.</text>
</comment>
<reference evidence="10" key="1">
    <citation type="submission" date="2009-08" db="EMBL/GenBank/DDBJ databases">
        <authorList>
            <person name="Weinstock G."/>
            <person name="Sodergren E."/>
            <person name="Clifton S."/>
            <person name="Fulton L."/>
            <person name="Fulton B."/>
            <person name="Courtney L."/>
            <person name="Fronick C."/>
            <person name="Harrison M."/>
            <person name="Strong C."/>
            <person name="Farmer C."/>
            <person name="Delahaunty K."/>
            <person name="Markovic C."/>
            <person name="Hall O."/>
            <person name="Minx P."/>
            <person name="Tomlinson C."/>
            <person name="Mitreva M."/>
            <person name="Nelson J."/>
            <person name="Hou S."/>
            <person name="Wollam A."/>
            <person name="Pepin K.H."/>
            <person name="Johnson M."/>
            <person name="Bhonagiri V."/>
            <person name="Nash W.E."/>
            <person name="Warren W."/>
            <person name="Chinwalla A."/>
            <person name="Mardis E.R."/>
            <person name="Wilson R.K."/>
        </authorList>
    </citation>
    <scope>NUCLEOTIDE SEQUENCE [LARGE SCALE GENOMIC DNA]</scope>
    <source>
        <strain evidence="10">A2-165</strain>
    </source>
</reference>
<dbReference type="InterPro" id="IPR002123">
    <property type="entry name" value="Plipid/glycerol_acylTrfase"/>
</dbReference>
<evidence type="ECO:0000256" key="5">
    <source>
        <dbReference type="ARBA" id="ARBA00023098"/>
    </source>
</evidence>
<evidence type="ECO:0000259" key="9">
    <source>
        <dbReference type="SMART" id="SM00563"/>
    </source>
</evidence>
<dbReference type="SUPFAM" id="SSF69593">
    <property type="entry name" value="Glycerol-3-phosphate (1)-acyltransferase"/>
    <property type="match status" value="1"/>
</dbReference>
<dbReference type="InterPro" id="IPR004552">
    <property type="entry name" value="AGP_acyltrans"/>
</dbReference>
<dbReference type="Pfam" id="PF01553">
    <property type="entry name" value="Acyltransferase"/>
    <property type="match status" value="1"/>
</dbReference>
<dbReference type="PATRIC" id="fig|411483.3.peg.40"/>
<dbReference type="EC" id="2.3.1.51" evidence="7"/>
<dbReference type="eggNOG" id="COG0204">
    <property type="taxonomic scope" value="Bacteria"/>
</dbReference>
<evidence type="ECO:0000256" key="2">
    <source>
        <dbReference type="ARBA" id="ARBA00008655"/>
    </source>
</evidence>
<keyword evidence="4 7" id="KW-0808">Transferase</keyword>
<evidence type="ECO:0000256" key="7">
    <source>
        <dbReference type="RuleBase" id="RU361267"/>
    </source>
</evidence>
<dbReference type="Proteomes" id="UP000004619">
    <property type="component" value="Unassembled WGS sequence"/>
</dbReference>
<keyword evidence="6 7" id="KW-0012">Acyltransferase</keyword>
<dbReference type="PANTHER" id="PTHR10434">
    <property type="entry name" value="1-ACYL-SN-GLYCEROL-3-PHOSPHATE ACYLTRANSFERASE"/>
    <property type="match status" value="1"/>
</dbReference>
<dbReference type="SMART" id="SM00563">
    <property type="entry name" value="PlsC"/>
    <property type="match status" value="1"/>
</dbReference>
<dbReference type="HOGENOM" id="CLU_027938_6_1_9"/>
<protein>
    <recommendedName>
        <fullName evidence="7">1-acyl-sn-glycerol-3-phosphate acyltransferase</fullName>
        <ecNumber evidence="7">2.3.1.51</ecNumber>
    </recommendedName>
</protein>
<comment type="catalytic activity">
    <reaction evidence="7">
        <text>a 1-acyl-sn-glycero-3-phosphate + an acyl-CoA = a 1,2-diacyl-sn-glycero-3-phosphate + CoA</text>
        <dbReference type="Rhea" id="RHEA:19709"/>
        <dbReference type="ChEBI" id="CHEBI:57287"/>
        <dbReference type="ChEBI" id="CHEBI:57970"/>
        <dbReference type="ChEBI" id="CHEBI:58342"/>
        <dbReference type="ChEBI" id="CHEBI:58608"/>
        <dbReference type="EC" id="2.3.1.51"/>
    </reaction>
</comment>
<dbReference type="NCBIfam" id="TIGR00530">
    <property type="entry name" value="AGP_acyltrn"/>
    <property type="match status" value="1"/>
</dbReference>
<keyword evidence="7" id="KW-0594">Phospholipid biosynthesis</keyword>
<gene>
    <name evidence="10" type="ORF">FAEPRAA2165_00023</name>
</gene>
<comment type="similarity">
    <text evidence="2 7">Belongs to the 1-acyl-sn-glycerol-3-phosphate acyltransferase family.</text>
</comment>
<dbReference type="STRING" id="411483.FAEPRAA2165_00023"/>
<keyword evidence="8" id="KW-0812">Transmembrane</keyword>
<keyword evidence="3 7" id="KW-0444">Lipid biosynthesis</keyword>
<evidence type="ECO:0000256" key="6">
    <source>
        <dbReference type="ARBA" id="ARBA00023315"/>
    </source>
</evidence>
<evidence type="ECO:0000313" key="10">
    <source>
        <dbReference type="EMBL" id="EEU98095.1"/>
    </source>
</evidence>
<comment type="domain">
    <text evidence="7">The HXXXXD motif is essential for acyltransferase activity and may constitute the binding site for the phosphate moiety of the glycerol-3-phosphate.</text>
</comment>
<name>C7H185_FAED2</name>
<dbReference type="GO" id="GO:0016020">
    <property type="term" value="C:membrane"/>
    <property type="evidence" value="ECO:0007669"/>
    <property type="project" value="InterPro"/>
</dbReference>
<dbReference type="AlphaFoldDB" id="C7H185"/>
<keyword evidence="11" id="KW-1185">Reference proteome</keyword>
<proteinExistence type="inferred from homology"/>
<keyword evidence="7" id="KW-1208">Phospholipid metabolism</keyword>
<feature type="transmembrane region" description="Helical" evidence="8">
    <location>
        <begin position="56"/>
        <end position="75"/>
    </location>
</feature>
<evidence type="ECO:0000313" key="11">
    <source>
        <dbReference type="Proteomes" id="UP000004619"/>
    </source>
</evidence>
<keyword evidence="8" id="KW-0472">Membrane</keyword>
<dbReference type="GO" id="GO:0003841">
    <property type="term" value="F:1-acylglycerol-3-phosphate O-acyltransferase activity"/>
    <property type="evidence" value="ECO:0007669"/>
    <property type="project" value="UniProtKB-UniRule"/>
</dbReference>
<evidence type="ECO:0000256" key="1">
    <source>
        <dbReference type="ARBA" id="ARBA00005189"/>
    </source>
</evidence>
<dbReference type="PANTHER" id="PTHR10434:SF64">
    <property type="entry name" value="1-ACYL-SN-GLYCEROL-3-PHOSPHATE ACYLTRANSFERASE-RELATED"/>
    <property type="match status" value="1"/>
</dbReference>
<feature type="domain" description="Phospholipid/glycerol acyltransferase" evidence="9">
    <location>
        <begin position="128"/>
        <end position="244"/>
    </location>
</feature>
<evidence type="ECO:0000256" key="8">
    <source>
        <dbReference type="SAM" id="Phobius"/>
    </source>
</evidence>
<accession>C7H185</accession>
<evidence type="ECO:0000256" key="3">
    <source>
        <dbReference type="ARBA" id="ARBA00022516"/>
    </source>
</evidence>
<organism evidence="10 11">
    <name type="scientific">Faecalibacterium duncaniae (strain DSM 17677 / JCM 31915 / A2-165)</name>
    <name type="common">Faecalibacterium prausnitzii</name>
    <dbReference type="NCBI Taxonomy" id="411483"/>
    <lineage>
        <taxon>Bacteria</taxon>
        <taxon>Bacillati</taxon>
        <taxon>Bacillota</taxon>
        <taxon>Clostridia</taxon>
        <taxon>Eubacteriales</taxon>
        <taxon>Oscillospiraceae</taxon>
        <taxon>Faecalibacterium</taxon>
    </lineage>
</organism>
<keyword evidence="5 7" id="KW-0443">Lipid metabolism</keyword>
<keyword evidence="8" id="KW-1133">Transmembrane helix</keyword>
<dbReference type="CDD" id="cd07989">
    <property type="entry name" value="LPLAT_AGPAT-like"/>
    <property type="match status" value="1"/>
</dbReference>
<dbReference type="EMBL" id="ACOP02000003">
    <property type="protein sequence ID" value="EEU98095.1"/>
    <property type="molecule type" value="Genomic_DNA"/>
</dbReference>
<evidence type="ECO:0000256" key="4">
    <source>
        <dbReference type="ARBA" id="ARBA00022679"/>
    </source>
</evidence>
<sequence>MPLCYLSAYKYTRILWILQAKKHAFVKKVCSLPFCPKVCYNDTGLLGRKEERNLSILRTIALFVYLFGYMIVHYATLRRAERALAAGDLDTVEQIVKANIPRWSRGILHVTGARMTVEGQKNIPAGPCVFVGNHRSYYDIPILLTALDAPHGILAKEELEKIPLLNRWMKLLGCVFVKRDDIRASVKALNDATAIVESGRSFVIFPEGTRYKGEEGGAGEFKAGAFRIAIKTGVPVVPVAISGARGLFEGHGLRATPGDIRVRILPAIQTAGMSKAEQKQLPDAVRQTILAQL</sequence>